<gene>
    <name evidence="8" type="ORF">ASJ80_14365</name>
</gene>
<dbReference type="AlphaFoldDB" id="A0A2A2H9H0"/>
<dbReference type="PANTHER" id="PTHR22926">
    <property type="entry name" value="PHOSPHO-N-ACETYLMURAMOYL-PENTAPEPTIDE-TRANSFERASE"/>
    <property type="match status" value="1"/>
</dbReference>
<evidence type="ECO:0000256" key="7">
    <source>
        <dbReference type="SAM" id="Phobius"/>
    </source>
</evidence>
<feature type="transmembrane region" description="Helical" evidence="7">
    <location>
        <begin position="6"/>
        <end position="29"/>
    </location>
</feature>
<dbReference type="Proteomes" id="UP000217784">
    <property type="component" value="Unassembled WGS sequence"/>
</dbReference>
<evidence type="ECO:0000313" key="9">
    <source>
        <dbReference type="Proteomes" id="UP000217784"/>
    </source>
</evidence>
<dbReference type="PANTHER" id="PTHR22926:SF3">
    <property type="entry name" value="UNDECAPRENYL-PHOSPHATE ALPHA-N-ACETYLGLUCOSAMINYL 1-PHOSPHATE TRANSFERASE"/>
    <property type="match status" value="1"/>
</dbReference>
<feature type="transmembrane region" description="Helical" evidence="7">
    <location>
        <begin position="265"/>
        <end position="282"/>
    </location>
</feature>
<evidence type="ECO:0000256" key="2">
    <source>
        <dbReference type="ARBA" id="ARBA00022475"/>
    </source>
</evidence>
<feature type="transmembrane region" description="Helical" evidence="7">
    <location>
        <begin position="217"/>
        <end position="235"/>
    </location>
</feature>
<dbReference type="PROSITE" id="PS01348">
    <property type="entry name" value="MRAY_2"/>
    <property type="match status" value="1"/>
</dbReference>
<protein>
    <submittedName>
        <fullName evidence="8">Phospho-N-acetylmuramoyl-pentapeptide-transferase</fullName>
    </submittedName>
</protein>
<dbReference type="GO" id="GO:0005886">
    <property type="term" value="C:plasma membrane"/>
    <property type="evidence" value="ECO:0007669"/>
    <property type="project" value="UniProtKB-SubCell"/>
</dbReference>
<feature type="transmembrane region" description="Helical" evidence="7">
    <location>
        <begin position="288"/>
        <end position="308"/>
    </location>
</feature>
<keyword evidence="5 7" id="KW-1133">Transmembrane helix</keyword>
<dbReference type="InterPro" id="IPR018480">
    <property type="entry name" value="PNAcMuramoyl-5peptid_Trfase_CS"/>
</dbReference>
<keyword evidence="9" id="KW-1185">Reference proteome</keyword>
<dbReference type="OrthoDB" id="34534at2157"/>
<keyword evidence="3 8" id="KW-0808">Transferase</keyword>
<name>A0A2A2H9H0_METBR</name>
<keyword evidence="6 7" id="KW-0472">Membrane</keyword>
<evidence type="ECO:0000256" key="4">
    <source>
        <dbReference type="ARBA" id="ARBA00022692"/>
    </source>
</evidence>
<evidence type="ECO:0000256" key="5">
    <source>
        <dbReference type="ARBA" id="ARBA00022989"/>
    </source>
</evidence>
<comment type="subcellular location">
    <subcellularLocation>
        <location evidence="1">Cell membrane</location>
        <topology evidence="1">Multi-pass membrane protein</topology>
    </subcellularLocation>
</comment>
<keyword evidence="2" id="KW-1003">Cell membrane</keyword>
<comment type="caution">
    <text evidence="8">The sequence shown here is derived from an EMBL/GenBank/DDBJ whole genome shotgun (WGS) entry which is preliminary data.</text>
</comment>
<feature type="transmembrane region" description="Helical" evidence="7">
    <location>
        <begin position="191"/>
        <end position="210"/>
    </location>
</feature>
<dbReference type="GO" id="GO:0044038">
    <property type="term" value="P:cell wall macromolecule biosynthetic process"/>
    <property type="evidence" value="ECO:0007669"/>
    <property type="project" value="TreeGrafter"/>
</dbReference>
<dbReference type="PROSITE" id="PS01347">
    <property type="entry name" value="MRAY_1"/>
    <property type="match status" value="1"/>
</dbReference>
<dbReference type="GO" id="GO:0071555">
    <property type="term" value="P:cell wall organization"/>
    <property type="evidence" value="ECO:0007669"/>
    <property type="project" value="TreeGrafter"/>
</dbReference>
<dbReference type="EMBL" id="LMVM01000001">
    <property type="protein sequence ID" value="PAV06025.1"/>
    <property type="molecule type" value="Genomic_DNA"/>
</dbReference>
<organism evidence="8 9">
    <name type="scientific">Methanobacterium bryantii</name>
    <dbReference type="NCBI Taxonomy" id="2161"/>
    <lineage>
        <taxon>Archaea</taxon>
        <taxon>Methanobacteriati</taxon>
        <taxon>Methanobacteriota</taxon>
        <taxon>Methanomada group</taxon>
        <taxon>Methanobacteria</taxon>
        <taxon>Methanobacteriales</taxon>
        <taxon>Methanobacteriaceae</taxon>
        <taxon>Methanobacterium</taxon>
    </lineage>
</organism>
<feature type="transmembrane region" description="Helical" evidence="7">
    <location>
        <begin position="241"/>
        <end position="258"/>
    </location>
</feature>
<sequence>MNNFQIDILIFIIALLSTIFFTIVIKRVLIEANVTDKPIVTEHSHKSGTPTMGGLAILLGILLTSSIYFTNRYLMIVAIIMATAGIIGLLDDLLGLKTKEIQKKVRNIYSAPIEMGRLMLKPGEEARVATEKAKKDLVKYLAEKKVEIVGEAPIKSEVEESEKIIAQIIISLFLLGSGAVSSSVLGIDIGYFIIPVVIFGIVGAINAVNLIDGMDGLAAGILAIASSACAIFAITTNNVDGALPFIALAGVSFGFLALNRYPASIFMGDTGSFALGAGYITAAFLGNVLYFALIALAIPIISVIVSLLHRAHIINLPVEPLHHTLNYKGLSEKKIVLLYWGITLIICILALYFYHAFII</sequence>
<dbReference type="Pfam" id="PF10555">
    <property type="entry name" value="MraY_sig1"/>
    <property type="match status" value="1"/>
</dbReference>
<evidence type="ECO:0000256" key="6">
    <source>
        <dbReference type="ARBA" id="ARBA00023136"/>
    </source>
</evidence>
<feature type="transmembrane region" description="Helical" evidence="7">
    <location>
        <begin position="50"/>
        <end position="69"/>
    </location>
</feature>
<dbReference type="Pfam" id="PF00953">
    <property type="entry name" value="Glycos_transf_4"/>
    <property type="match status" value="1"/>
</dbReference>
<feature type="transmembrane region" description="Helical" evidence="7">
    <location>
        <begin position="164"/>
        <end position="185"/>
    </location>
</feature>
<keyword evidence="4 7" id="KW-0812">Transmembrane</keyword>
<evidence type="ECO:0000313" key="8">
    <source>
        <dbReference type="EMBL" id="PAV06025.1"/>
    </source>
</evidence>
<reference evidence="8 9" key="1">
    <citation type="journal article" date="2017" name="BMC Genomics">
        <title>Genomic analysis of methanogenic archaea reveals a shift towards energy conservation.</title>
        <authorList>
            <person name="Gilmore S.P."/>
            <person name="Henske J.K."/>
            <person name="Sexton J.A."/>
            <person name="Solomon K.V."/>
            <person name="Seppala S."/>
            <person name="Yoo J.I."/>
            <person name="Huyett L.M."/>
            <person name="Pressman A."/>
            <person name="Cogan J.Z."/>
            <person name="Kivenson V."/>
            <person name="Peng X."/>
            <person name="Tan Y."/>
            <person name="Valentine D.L."/>
            <person name="O'Malley M.A."/>
        </authorList>
    </citation>
    <scope>NUCLEOTIDE SEQUENCE [LARGE SCALE GENOMIC DNA]</scope>
    <source>
        <strain evidence="8 9">M.o.H.</strain>
    </source>
</reference>
<evidence type="ECO:0000256" key="1">
    <source>
        <dbReference type="ARBA" id="ARBA00004651"/>
    </source>
</evidence>
<accession>A0A2A2H9H0</accession>
<dbReference type="InterPro" id="IPR000715">
    <property type="entry name" value="Glycosyl_transferase_4"/>
</dbReference>
<dbReference type="RefSeq" id="WP_069583475.1">
    <property type="nucleotide sequence ID" value="NZ_LMVM01000001.1"/>
</dbReference>
<proteinExistence type="predicted"/>
<feature type="transmembrane region" description="Helical" evidence="7">
    <location>
        <begin position="75"/>
        <end position="96"/>
    </location>
</feature>
<feature type="transmembrane region" description="Helical" evidence="7">
    <location>
        <begin position="336"/>
        <end position="357"/>
    </location>
</feature>
<dbReference type="GO" id="GO:0016780">
    <property type="term" value="F:phosphotransferase activity, for other substituted phosphate groups"/>
    <property type="evidence" value="ECO:0007669"/>
    <property type="project" value="InterPro"/>
</dbReference>
<evidence type="ECO:0000256" key="3">
    <source>
        <dbReference type="ARBA" id="ARBA00022679"/>
    </source>
</evidence>